<keyword evidence="2" id="KW-1185">Reference proteome</keyword>
<gene>
    <name evidence="1" type="ORF">DEIGR_310011</name>
</gene>
<name>A0A117DPI3_9DEIO</name>
<dbReference type="EMBL" id="BCMS01000003">
    <property type="protein sequence ID" value="GAQ23492.1"/>
    <property type="molecule type" value="Genomic_DNA"/>
</dbReference>
<dbReference type="AlphaFoldDB" id="A0A117DPI3"/>
<dbReference type="OrthoDB" id="9898401at2"/>
<evidence type="ECO:0000313" key="1">
    <source>
        <dbReference type="EMBL" id="GAQ23492.1"/>
    </source>
</evidence>
<organism evidence="1 2">
    <name type="scientific">Deinococcus grandis</name>
    <dbReference type="NCBI Taxonomy" id="57498"/>
    <lineage>
        <taxon>Bacteria</taxon>
        <taxon>Thermotogati</taxon>
        <taxon>Deinococcota</taxon>
        <taxon>Deinococci</taxon>
        <taxon>Deinococcales</taxon>
        <taxon>Deinococcaceae</taxon>
        <taxon>Deinococcus</taxon>
    </lineage>
</organism>
<dbReference type="Proteomes" id="UP000056209">
    <property type="component" value="Unassembled WGS sequence"/>
</dbReference>
<accession>A0A117DPI3</accession>
<reference evidence="2" key="1">
    <citation type="submission" date="2015-11" db="EMBL/GenBank/DDBJ databases">
        <title>Draft Genome Sequence of the Radioresistant Bacterium Deinococcus grandis, Isolated from Freshwater Fish in Japan.</title>
        <authorList>
            <person name="Satoh K."/>
            <person name="Onodera T."/>
            <person name="Omoso K."/>
            <person name="Takeda-Yano K."/>
            <person name="Katayama T."/>
            <person name="Oono Y."/>
            <person name="Narumi I."/>
        </authorList>
    </citation>
    <scope>NUCLEOTIDE SEQUENCE [LARGE SCALE GENOMIC DNA]</scope>
    <source>
        <strain evidence="2">ATCC 43672</strain>
    </source>
</reference>
<proteinExistence type="predicted"/>
<comment type="caution">
    <text evidence="1">The sequence shown here is derived from an EMBL/GenBank/DDBJ whole genome shotgun (WGS) entry which is preliminary data.</text>
</comment>
<evidence type="ECO:0000313" key="2">
    <source>
        <dbReference type="Proteomes" id="UP000056209"/>
    </source>
</evidence>
<sequence>MSPREHEQLARSLLQAALEHQRTALACPDDYRAGLAARTLAQDALHHAQLAEPRVTPVGVIIRT</sequence>
<protein>
    <submittedName>
        <fullName evidence="1">Uncharacterized protein</fullName>
    </submittedName>
</protein>
<dbReference type="RefSeq" id="WP_153013907.1">
    <property type="nucleotide sequence ID" value="NZ_BCMS01000003.1"/>
</dbReference>